<comment type="caution">
    <text evidence="2">The sequence shown here is derived from an EMBL/GenBank/DDBJ whole genome shotgun (WGS) entry which is preliminary data.</text>
</comment>
<proteinExistence type="predicted"/>
<keyword evidence="1" id="KW-0472">Membrane</keyword>
<dbReference type="EMBL" id="BDUD01000001">
    <property type="protein sequence ID" value="GBG19693.1"/>
    <property type="molecule type" value="Genomic_DNA"/>
</dbReference>
<dbReference type="Proteomes" id="UP000245124">
    <property type="component" value="Unassembled WGS sequence"/>
</dbReference>
<evidence type="ECO:0000313" key="2">
    <source>
        <dbReference type="EMBL" id="GBG19693.1"/>
    </source>
</evidence>
<dbReference type="AlphaFoldDB" id="A0A2R5FU05"/>
<accession>A0A2R5FU05</accession>
<keyword evidence="1" id="KW-1133">Transmembrane helix</keyword>
<gene>
    <name evidence="2" type="ORF">NIES4072_33620</name>
</gene>
<name>A0A2R5FU05_NOSCO</name>
<evidence type="ECO:0000256" key="1">
    <source>
        <dbReference type="SAM" id="Phobius"/>
    </source>
</evidence>
<keyword evidence="1" id="KW-0812">Transmembrane</keyword>
<reference evidence="2 3" key="1">
    <citation type="submission" date="2017-06" db="EMBL/GenBank/DDBJ databases">
        <title>Genome sequencing of cyanobaciteial culture collection at National Institute for Environmental Studies (NIES).</title>
        <authorList>
            <person name="Hirose Y."/>
            <person name="Shimura Y."/>
            <person name="Fujisawa T."/>
            <person name="Nakamura Y."/>
            <person name="Kawachi M."/>
        </authorList>
    </citation>
    <scope>NUCLEOTIDE SEQUENCE [LARGE SCALE GENOMIC DNA]</scope>
    <source>
        <strain evidence="2 3">NIES-4072</strain>
    </source>
</reference>
<organism evidence="2 3">
    <name type="scientific">Nostoc commune NIES-4072</name>
    <dbReference type="NCBI Taxonomy" id="2005467"/>
    <lineage>
        <taxon>Bacteria</taxon>
        <taxon>Bacillati</taxon>
        <taxon>Cyanobacteriota</taxon>
        <taxon>Cyanophyceae</taxon>
        <taxon>Nostocales</taxon>
        <taxon>Nostocaceae</taxon>
        <taxon>Nostoc</taxon>
    </lineage>
</organism>
<protein>
    <submittedName>
        <fullName evidence="2">Uncharacterized protein</fullName>
    </submittedName>
</protein>
<evidence type="ECO:0000313" key="3">
    <source>
        <dbReference type="Proteomes" id="UP000245124"/>
    </source>
</evidence>
<feature type="transmembrane region" description="Helical" evidence="1">
    <location>
        <begin position="12"/>
        <end position="38"/>
    </location>
</feature>
<feature type="transmembrane region" description="Helical" evidence="1">
    <location>
        <begin position="58"/>
        <end position="78"/>
    </location>
</feature>
<keyword evidence="3" id="KW-1185">Reference proteome</keyword>
<feature type="transmembrane region" description="Helical" evidence="1">
    <location>
        <begin position="85"/>
        <end position="105"/>
    </location>
</feature>
<sequence length="107" mass="12148">MRLENQLSKLIAFLLSTILIIRLNFILLRSSVDLHFYLKNSNVALYPDYSLFQLARHILKVFGATIVEVAFVWLLVILNTISLRVGLIITLVLLILTGMIILVPISI</sequence>